<evidence type="ECO:0008006" key="4">
    <source>
        <dbReference type="Google" id="ProtNLM"/>
    </source>
</evidence>
<name>A0ABN0YGJ1_9BACL</name>
<dbReference type="RefSeq" id="WP_343861844.1">
    <property type="nucleotide sequence ID" value="NZ_BAAACX010000009.1"/>
</dbReference>
<comment type="caution">
    <text evidence="2">The sequence shown here is derived from an EMBL/GenBank/DDBJ whole genome shotgun (WGS) entry which is preliminary data.</text>
</comment>
<keyword evidence="3" id="KW-1185">Reference proteome</keyword>
<evidence type="ECO:0000313" key="2">
    <source>
        <dbReference type="EMBL" id="GAA0394743.1"/>
    </source>
</evidence>
<accession>A0ABN0YGJ1</accession>
<feature type="compositionally biased region" description="Polar residues" evidence="1">
    <location>
        <begin position="29"/>
        <end position="49"/>
    </location>
</feature>
<dbReference type="EMBL" id="BAAACX010000009">
    <property type="protein sequence ID" value="GAA0394743.1"/>
    <property type="molecule type" value="Genomic_DNA"/>
</dbReference>
<proteinExistence type="predicted"/>
<evidence type="ECO:0000313" key="3">
    <source>
        <dbReference type="Proteomes" id="UP001500340"/>
    </source>
</evidence>
<evidence type="ECO:0000256" key="1">
    <source>
        <dbReference type="SAM" id="MobiDB-lite"/>
    </source>
</evidence>
<dbReference type="PROSITE" id="PS51257">
    <property type="entry name" value="PROKAR_LIPOPROTEIN"/>
    <property type="match status" value="1"/>
</dbReference>
<protein>
    <recommendedName>
        <fullName evidence="4">Intracellular proteinase inhibitor BsuPI domain-containing protein</fullName>
    </recommendedName>
</protein>
<feature type="region of interest" description="Disordered" evidence="1">
    <location>
        <begin position="28"/>
        <end position="49"/>
    </location>
</feature>
<organism evidence="2 3">
    <name type="scientific">Paenibacillus motobuensis</name>
    <dbReference type="NCBI Taxonomy" id="295324"/>
    <lineage>
        <taxon>Bacteria</taxon>
        <taxon>Bacillati</taxon>
        <taxon>Bacillota</taxon>
        <taxon>Bacilli</taxon>
        <taxon>Bacillales</taxon>
        <taxon>Paenibacillaceae</taxon>
        <taxon>Paenibacillus</taxon>
    </lineage>
</organism>
<reference evidence="2 3" key="1">
    <citation type="journal article" date="2019" name="Int. J. Syst. Evol. Microbiol.">
        <title>The Global Catalogue of Microorganisms (GCM) 10K type strain sequencing project: providing services to taxonomists for standard genome sequencing and annotation.</title>
        <authorList>
            <consortium name="The Broad Institute Genomics Platform"/>
            <consortium name="The Broad Institute Genome Sequencing Center for Infectious Disease"/>
            <person name="Wu L."/>
            <person name="Ma J."/>
        </authorList>
    </citation>
    <scope>NUCLEOTIDE SEQUENCE [LARGE SCALE GENOMIC DNA]</scope>
    <source>
        <strain evidence="2 3">JCM 12774</strain>
    </source>
</reference>
<dbReference type="Proteomes" id="UP001500340">
    <property type="component" value="Unassembled WGS sequence"/>
</dbReference>
<gene>
    <name evidence="2" type="ORF">GCM10008933_26950</name>
</gene>
<sequence>MGKNTLLLLLLLIVAGVVFSGCGSGENLPASSDNSEGSTASPYAQQSNPDKVESMFSVEMIIPSDIQVNEAFEIEGLLCNNSDKEVEIVHGAAMFTYVVYNPDGVEVPIERGTYTINDIGIGVLLEPNSKYSYDGGGHISTKLNEIVLERPGIYTIVAQAEFHITGSGENSGVSIKSEPYEIELK</sequence>